<organism evidence="2 3">
    <name type="scientific">Hypothenemus hampei</name>
    <name type="common">Coffee berry borer</name>
    <dbReference type="NCBI Taxonomy" id="57062"/>
    <lineage>
        <taxon>Eukaryota</taxon>
        <taxon>Metazoa</taxon>
        <taxon>Ecdysozoa</taxon>
        <taxon>Arthropoda</taxon>
        <taxon>Hexapoda</taxon>
        <taxon>Insecta</taxon>
        <taxon>Pterygota</taxon>
        <taxon>Neoptera</taxon>
        <taxon>Endopterygota</taxon>
        <taxon>Coleoptera</taxon>
        <taxon>Polyphaga</taxon>
        <taxon>Cucujiformia</taxon>
        <taxon>Curculionidae</taxon>
        <taxon>Scolytinae</taxon>
        <taxon>Hypothenemus</taxon>
    </lineage>
</organism>
<gene>
    <name evidence="2" type="ORF">ABEB36_013643</name>
</gene>
<feature type="domain" description="Transposable element P transposase-like RNase H C-terminal" evidence="1">
    <location>
        <begin position="112"/>
        <end position="144"/>
    </location>
</feature>
<name>A0ABD1E6Z8_HYPHA</name>
<protein>
    <recommendedName>
        <fullName evidence="1">Transposable element P transposase-like RNase H C-terminal domain-containing protein</fullName>
    </recommendedName>
</protein>
<evidence type="ECO:0000259" key="1">
    <source>
        <dbReference type="Pfam" id="PF21789"/>
    </source>
</evidence>
<dbReference type="Pfam" id="PF21789">
    <property type="entry name" value="TNP-like_RNaseH_C"/>
    <property type="match status" value="1"/>
</dbReference>
<dbReference type="Proteomes" id="UP001566132">
    <property type="component" value="Unassembled WGS sequence"/>
</dbReference>
<keyword evidence="3" id="KW-1185">Reference proteome</keyword>
<dbReference type="AlphaFoldDB" id="A0ABD1E6Z8"/>
<proteinExistence type="predicted"/>
<reference evidence="2 3" key="1">
    <citation type="submission" date="2024-05" db="EMBL/GenBank/DDBJ databases">
        <title>Genetic variation in Jamaican populations of the coffee berry borer (Hypothenemus hampei).</title>
        <authorList>
            <person name="Errbii M."/>
            <person name="Myrie A."/>
        </authorList>
    </citation>
    <scope>NUCLEOTIDE SEQUENCE [LARGE SCALE GENOMIC DNA]</scope>
    <source>
        <strain evidence="2">JA-Hopewell-2020-01-JO</strain>
        <tissue evidence="2">Whole body</tissue>
    </source>
</reference>
<evidence type="ECO:0000313" key="3">
    <source>
        <dbReference type="Proteomes" id="UP001566132"/>
    </source>
</evidence>
<dbReference type="EMBL" id="JBDJPC010000011">
    <property type="protein sequence ID" value="KAL1489707.1"/>
    <property type="molecule type" value="Genomic_DNA"/>
</dbReference>
<accession>A0ABD1E6Z8</accession>
<comment type="caution">
    <text evidence="2">The sequence shown here is derived from an EMBL/GenBank/DDBJ whole genome shotgun (WGS) entry which is preliminary data.</text>
</comment>
<dbReference type="InterPro" id="IPR048367">
    <property type="entry name" value="TNP-like_RNaseH_C"/>
</dbReference>
<sequence length="264" mass="29836">METRKGKMQLSKNSTTTAETLLFFDNLFDSFNGKRGQGLSSYLDESSGHLQFWMEARNKLRNMYYAEKGTHKVIKGNSPKCLKNWIWTIDGAISLWKIVHTHGFSSLNLKHLNQDIVENFFSQVRDHGHQNTNPLPVQFSSAFKSLLTINFTSRHSIFSNCERNTEGTSMALLSLLKASETAILNIEENDVDCAESAIPIITNNIMAIDVQKIIAKVSKLQPILECSDCTALIHSKEIFLPWNPCEGKIEGIFTKRIISHTITL</sequence>
<evidence type="ECO:0000313" key="2">
    <source>
        <dbReference type="EMBL" id="KAL1489707.1"/>
    </source>
</evidence>